<dbReference type="PANTHER" id="PTHR34597:SF3">
    <property type="entry name" value="OUTER MEMBRANE TRANSPORTER CDIB"/>
    <property type="match status" value="1"/>
</dbReference>
<dbReference type="Gene3D" id="3.10.20.310">
    <property type="entry name" value="membrane protein fhac"/>
    <property type="match status" value="1"/>
</dbReference>
<keyword evidence="2" id="KW-0812">Transmembrane</keyword>
<dbReference type="Proteomes" id="UP001056386">
    <property type="component" value="Chromosome 1"/>
</dbReference>
<evidence type="ECO:0000256" key="2">
    <source>
        <dbReference type="ARBA" id="ARBA00022692"/>
    </source>
</evidence>
<dbReference type="Pfam" id="PF08479">
    <property type="entry name" value="POTRA_2"/>
    <property type="match status" value="1"/>
</dbReference>
<dbReference type="AlphaFoldDB" id="A0AAQ0BUE3"/>
<gene>
    <name evidence="8" type="ORF">I6H06_24250</name>
    <name evidence="9" type="ORF">NFI99_30630</name>
</gene>
<dbReference type="Pfam" id="PF03865">
    <property type="entry name" value="ShlB"/>
    <property type="match status" value="1"/>
</dbReference>
<proteinExistence type="predicted"/>
<feature type="domain" description="Haemolysin activator HlyB C-terminal" evidence="5">
    <location>
        <begin position="257"/>
        <end position="396"/>
    </location>
</feature>
<dbReference type="GO" id="GO:0046819">
    <property type="term" value="P:protein secretion by the type V secretion system"/>
    <property type="evidence" value="ECO:0007669"/>
    <property type="project" value="TreeGrafter"/>
</dbReference>
<reference evidence="8 10" key="1">
    <citation type="submission" date="2020-12" db="EMBL/GenBank/DDBJ databases">
        <title>FDA dAtabase for Regulatory Grade micrObial Sequences (FDA-ARGOS): Supporting development and validation of Infectious Disease Dx tests.</title>
        <authorList>
            <person name="Minogue T."/>
            <person name="Wolcott M."/>
            <person name="Wasieloski L."/>
            <person name="Aguilar W."/>
            <person name="Moore D."/>
            <person name="Jaissle J."/>
            <person name="Tallon L."/>
            <person name="Sadzewicz L."/>
            <person name="Zhao X."/>
            <person name="Boylan J."/>
            <person name="Ott S."/>
            <person name="Bowen H."/>
            <person name="Vavikolanu K."/>
            <person name="Mehta A."/>
            <person name="Aluvathingal J."/>
            <person name="Nadendla S."/>
            <person name="Yan Y."/>
            <person name="Sichtig H."/>
        </authorList>
    </citation>
    <scope>NUCLEOTIDE SEQUENCE [LARGE SCALE GENOMIC DNA]</scope>
    <source>
        <strain evidence="8 10">FDAARGOS_949</strain>
    </source>
</reference>
<dbReference type="RefSeq" id="WP_015877166.1">
    <property type="nucleotide sequence ID" value="NZ_CP021074.1"/>
</dbReference>
<dbReference type="EMBL" id="CP065601">
    <property type="protein sequence ID" value="QPQ92197.1"/>
    <property type="molecule type" value="Genomic_DNA"/>
</dbReference>
<evidence type="ECO:0000313" key="9">
    <source>
        <dbReference type="EMBL" id="USS45911.1"/>
    </source>
</evidence>
<dbReference type="GO" id="GO:0098046">
    <property type="term" value="C:type V protein secretion system complex"/>
    <property type="evidence" value="ECO:0007669"/>
    <property type="project" value="TreeGrafter"/>
</dbReference>
<feature type="region of interest" description="Disordered" evidence="4">
    <location>
        <begin position="59"/>
        <end position="78"/>
    </location>
</feature>
<organism evidence="8 10">
    <name type="scientific">Burkholderia glumae</name>
    <name type="common">Pseudomonas glumae</name>
    <dbReference type="NCBI Taxonomy" id="337"/>
    <lineage>
        <taxon>Bacteria</taxon>
        <taxon>Pseudomonadati</taxon>
        <taxon>Pseudomonadota</taxon>
        <taxon>Betaproteobacteria</taxon>
        <taxon>Burkholderiales</taxon>
        <taxon>Burkholderiaceae</taxon>
        <taxon>Burkholderia</taxon>
    </lineage>
</organism>
<feature type="domain" description="Polypeptide-transport-associated ShlB-type" evidence="6">
    <location>
        <begin position="142"/>
        <end position="198"/>
    </location>
</feature>
<dbReference type="InterPro" id="IPR051544">
    <property type="entry name" value="TPS_OM_transporter"/>
</dbReference>
<dbReference type="EMBL" id="CP099587">
    <property type="protein sequence ID" value="USS45911.1"/>
    <property type="molecule type" value="Genomic_DNA"/>
</dbReference>
<evidence type="ECO:0000313" key="8">
    <source>
        <dbReference type="EMBL" id="QPQ92197.1"/>
    </source>
</evidence>
<dbReference type="PANTHER" id="PTHR34597">
    <property type="entry name" value="SLR1661 PROTEIN"/>
    <property type="match status" value="1"/>
</dbReference>
<keyword evidence="1" id="KW-1134">Transmembrane beta strand</keyword>
<dbReference type="InterPro" id="IPR013686">
    <property type="entry name" value="Polypept-transport_assoc_ShlB"/>
</dbReference>
<name>A0AAQ0BUE3_BURGL</name>
<evidence type="ECO:0000259" key="7">
    <source>
        <dbReference type="Pfam" id="PF17287"/>
    </source>
</evidence>
<keyword evidence="11" id="KW-1185">Reference proteome</keyword>
<protein>
    <submittedName>
        <fullName evidence="8">ShlB/FhaC/HecB family hemolysin secretion/activation protein</fullName>
    </submittedName>
</protein>
<dbReference type="GO" id="GO:0008320">
    <property type="term" value="F:protein transmembrane transporter activity"/>
    <property type="evidence" value="ECO:0007669"/>
    <property type="project" value="TreeGrafter"/>
</dbReference>
<evidence type="ECO:0000259" key="5">
    <source>
        <dbReference type="Pfam" id="PF03865"/>
    </source>
</evidence>
<sequence>MNKNIGRRVRPSASARGVGANRRVHRGLLRRIAPICGASWAVLHLHLAAAQAVDPLAEQEQRRRAQQQQIERERAAHAPNVTLQAPAAPAVDDGRLPAETPCFRIDSLALEVPPGLSEAVEAAGARALLPNPLFPGELRFADEYLQRYRGRCVGTQGLNLIVHRVMSRLIERGYSTTRVLIGPQDLSSGKLRLQLIPGVISAIRFADPSIYGTWRNAFPTRPGQLLNLRDLEQGLEQMKRVPDQDVDMQIVPGAAVGESDVVIFVKRTKPWALTLSADDSGFKSTGQLQGSASLTIDNPLGLSDLLNLGYTHDINGHASKYGTHGASAFYSIPWGNWTFTATASQYDYHQQIAEASTALVSSGKSKTFDLKAEYQFYRNQVQKNSIEFRVGRRDRRPRGPERQAGRHAEQCAGQLVSNADLSVTSGAVLTNTGGVINASGNGSV</sequence>
<evidence type="ECO:0000256" key="1">
    <source>
        <dbReference type="ARBA" id="ARBA00022452"/>
    </source>
</evidence>
<evidence type="ECO:0000313" key="11">
    <source>
        <dbReference type="Proteomes" id="UP001056386"/>
    </source>
</evidence>
<dbReference type="Pfam" id="PF17287">
    <property type="entry name" value="POTRA_3"/>
    <property type="match status" value="1"/>
</dbReference>
<evidence type="ECO:0000313" key="10">
    <source>
        <dbReference type="Proteomes" id="UP000594892"/>
    </source>
</evidence>
<evidence type="ECO:0000259" key="6">
    <source>
        <dbReference type="Pfam" id="PF08479"/>
    </source>
</evidence>
<dbReference type="Gene3D" id="2.40.160.50">
    <property type="entry name" value="membrane protein fhac: a member of the omp85/tpsb transporter family"/>
    <property type="match status" value="1"/>
</dbReference>
<keyword evidence="3" id="KW-0998">Cell outer membrane</keyword>
<dbReference type="InterPro" id="IPR035251">
    <property type="entry name" value="ShlB_POTRA"/>
</dbReference>
<evidence type="ECO:0000256" key="4">
    <source>
        <dbReference type="SAM" id="MobiDB-lite"/>
    </source>
</evidence>
<accession>A0AAQ0BUE3</accession>
<feature type="domain" description="ShlB POTRA" evidence="7">
    <location>
        <begin position="200"/>
        <end position="252"/>
    </location>
</feature>
<dbReference type="InterPro" id="IPR005565">
    <property type="entry name" value="Hemolysn_activator_HlyB_C"/>
</dbReference>
<keyword evidence="1" id="KW-0472">Membrane</keyword>
<reference evidence="9" key="2">
    <citation type="submission" date="2022-06" db="EMBL/GenBank/DDBJ databases">
        <title>Draft genome sequence of Burkholderia glumae strain GR20004 isolated from rice panicle showing bacterial panicle blight.</title>
        <authorList>
            <person name="Choi S.Y."/>
            <person name="Lee Y.H."/>
        </authorList>
    </citation>
    <scope>NUCLEOTIDE SEQUENCE</scope>
    <source>
        <strain evidence="9">GR20004</strain>
    </source>
</reference>
<dbReference type="Proteomes" id="UP000594892">
    <property type="component" value="Chromosome 2"/>
</dbReference>
<dbReference type="GeneID" id="45696232"/>
<evidence type="ECO:0000256" key="3">
    <source>
        <dbReference type="ARBA" id="ARBA00023237"/>
    </source>
</evidence>